<dbReference type="Proteomes" id="UP000824165">
    <property type="component" value="Unassembled WGS sequence"/>
</dbReference>
<evidence type="ECO:0000256" key="3">
    <source>
        <dbReference type="ARBA" id="ARBA00023163"/>
    </source>
</evidence>
<evidence type="ECO:0000256" key="1">
    <source>
        <dbReference type="ARBA" id="ARBA00023015"/>
    </source>
</evidence>
<reference evidence="5" key="2">
    <citation type="journal article" date="2021" name="PeerJ">
        <title>Extensive microbial diversity within the chicken gut microbiome revealed by metagenomics and culture.</title>
        <authorList>
            <person name="Gilroy R."/>
            <person name="Ravi A."/>
            <person name="Getino M."/>
            <person name="Pursley I."/>
            <person name="Horton D.L."/>
            <person name="Alikhan N.F."/>
            <person name="Baker D."/>
            <person name="Gharbi K."/>
            <person name="Hall N."/>
            <person name="Watson M."/>
            <person name="Adriaenssens E.M."/>
            <person name="Foster-Nyarko E."/>
            <person name="Jarju S."/>
            <person name="Secka A."/>
            <person name="Antonio M."/>
            <person name="Oren A."/>
            <person name="Chaudhuri R.R."/>
            <person name="La Ragione R."/>
            <person name="Hildebrand F."/>
            <person name="Pallen M.J."/>
        </authorList>
    </citation>
    <scope>NUCLEOTIDE SEQUENCE</scope>
    <source>
        <strain evidence="5">CHK181-108</strain>
    </source>
</reference>
<dbReference type="InterPro" id="IPR011051">
    <property type="entry name" value="RmlC_Cupin_sf"/>
</dbReference>
<feature type="domain" description="HTH araC/xylS-type" evidence="4">
    <location>
        <begin position="156"/>
        <end position="254"/>
    </location>
</feature>
<accession>A0A9D1H5G4</accession>
<gene>
    <name evidence="5" type="ORF">IAA60_07870</name>
</gene>
<evidence type="ECO:0000313" key="5">
    <source>
        <dbReference type="EMBL" id="HIT85804.1"/>
    </source>
</evidence>
<comment type="caution">
    <text evidence="5">The sequence shown here is derived from an EMBL/GenBank/DDBJ whole genome shotgun (WGS) entry which is preliminary data.</text>
</comment>
<dbReference type="InterPro" id="IPR018060">
    <property type="entry name" value="HTH_AraC"/>
</dbReference>
<dbReference type="SMART" id="SM00342">
    <property type="entry name" value="HTH_ARAC"/>
    <property type="match status" value="1"/>
</dbReference>
<dbReference type="GO" id="GO:0003700">
    <property type="term" value="F:DNA-binding transcription factor activity"/>
    <property type="evidence" value="ECO:0007669"/>
    <property type="project" value="InterPro"/>
</dbReference>
<dbReference type="InterPro" id="IPR013096">
    <property type="entry name" value="Cupin_2"/>
</dbReference>
<protein>
    <submittedName>
        <fullName evidence="5">Helix-turn-helix domain-containing protein</fullName>
    </submittedName>
</protein>
<dbReference type="PROSITE" id="PS01124">
    <property type="entry name" value="HTH_ARAC_FAMILY_2"/>
    <property type="match status" value="1"/>
</dbReference>
<dbReference type="Pfam" id="PF07883">
    <property type="entry name" value="Cupin_2"/>
    <property type="match status" value="1"/>
</dbReference>
<evidence type="ECO:0000256" key="2">
    <source>
        <dbReference type="ARBA" id="ARBA00023125"/>
    </source>
</evidence>
<dbReference type="InterPro" id="IPR009057">
    <property type="entry name" value="Homeodomain-like_sf"/>
</dbReference>
<dbReference type="SUPFAM" id="SSF51182">
    <property type="entry name" value="RmlC-like cupins"/>
    <property type="match status" value="1"/>
</dbReference>
<dbReference type="SUPFAM" id="SSF46689">
    <property type="entry name" value="Homeodomain-like"/>
    <property type="match status" value="1"/>
</dbReference>
<dbReference type="InterPro" id="IPR014710">
    <property type="entry name" value="RmlC-like_jellyroll"/>
</dbReference>
<proteinExistence type="predicted"/>
<dbReference type="GO" id="GO:0043565">
    <property type="term" value="F:sequence-specific DNA binding"/>
    <property type="evidence" value="ECO:0007669"/>
    <property type="project" value="InterPro"/>
</dbReference>
<dbReference type="PANTHER" id="PTHR43280:SF2">
    <property type="entry name" value="HTH-TYPE TRANSCRIPTIONAL REGULATOR EXSA"/>
    <property type="match status" value="1"/>
</dbReference>
<keyword evidence="1" id="KW-0805">Transcription regulation</keyword>
<organism evidence="5 6">
    <name type="scientific">Candidatus Ornithomonoglobus intestinigallinarum</name>
    <dbReference type="NCBI Taxonomy" id="2840894"/>
    <lineage>
        <taxon>Bacteria</taxon>
        <taxon>Bacillati</taxon>
        <taxon>Bacillota</taxon>
        <taxon>Clostridia</taxon>
        <taxon>Candidatus Ornithomonoglobus</taxon>
    </lineage>
</organism>
<dbReference type="AlphaFoldDB" id="A0A9D1H5G4"/>
<name>A0A9D1H5G4_9FIRM</name>
<dbReference type="Pfam" id="PF12833">
    <property type="entry name" value="HTH_18"/>
    <property type="match status" value="1"/>
</dbReference>
<dbReference type="EMBL" id="DVLU01000079">
    <property type="protein sequence ID" value="HIT85804.1"/>
    <property type="molecule type" value="Genomic_DNA"/>
</dbReference>
<dbReference type="PANTHER" id="PTHR43280">
    <property type="entry name" value="ARAC-FAMILY TRANSCRIPTIONAL REGULATOR"/>
    <property type="match status" value="1"/>
</dbReference>
<sequence>MKYFFENRKEMLVVNRSLNLDFESHLHEHTELGFVFSGTAVLNIEGESFELKKDDVFCVFPNVIHSYECSDDMDAAVLIFSAELFEEYEKVFRNFVPSKPVISGCTGIARELFGMLIGTPELPRNTQKGMILAILGIITDKLCLVKQDDCPVSTIKSILMFCDSCYSEPVTINDAAERLHLSRSHIAHTMRSKLNITFSEYINKKRLEKACDMLRTTDMTVTDIAFFTGFNSVRTFNRIFAAQIGETPVKYRKQI</sequence>
<dbReference type="Gene3D" id="2.60.120.10">
    <property type="entry name" value="Jelly Rolls"/>
    <property type="match status" value="1"/>
</dbReference>
<keyword evidence="3" id="KW-0804">Transcription</keyword>
<dbReference type="Gene3D" id="1.10.10.60">
    <property type="entry name" value="Homeodomain-like"/>
    <property type="match status" value="2"/>
</dbReference>
<evidence type="ECO:0000259" key="4">
    <source>
        <dbReference type="PROSITE" id="PS01124"/>
    </source>
</evidence>
<evidence type="ECO:0000313" key="6">
    <source>
        <dbReference type="Proteomes" id="UP000824165"/>
    </source>
</evidence>
<reference evidence="5" key="1">
    <citation type="submission" date="2020-10" db="EMBL/GenBank/DDBJ databases">
        <authorList>
            <person name="Gilroy R."/>
        </authorList>
    </citation>
    <scope>NUCLEOTIDE SEQUENCE</scope>
    <source>
        <strain evidence="5">CHK181-108</strain>
    </source>
</reference>
<keyword evidence="2" id="KW-0238">DNA-binding</keyword>